<accession>A0A1Y5I8U9</accession>
<dbReference type="PANTHER" id="PTHR46546">
    <property type="entry name" value="SHEWANELLA-LIKE PROTEIN PHOSPHATASE 1"/>
    <property type="match status" value="1"/>
</dbReference>
<reference evidence="2" key="1">
    <citation type="submission" date="2017-04" db="EMBL/GenBank/DDBJ databases">
        <title>Population genomics of picophytoplankton unveils novel chromosome hypervariability.</title>
        <authorList>
            <consortium name="DOE Joint Genome Institute"/>
            <person name="Blanc-Mathieu R."/>
            <person name="Krasovec M."/>
            <person name="Hebrard M."/>
            <person name="Yau S."/>
            <person name="Desgranges E."/>
            <person name="Martin J."/>
            <person name="Schackwitz W."/>
            <person name="Kuo A."/>
            <person name="Salin G."/>
            <person name="Donnadieu C."/>
            <person name="Desdevises Y."/>
            <person name="Sanchez-Ferandin S."/>
            <person name="Moreau H."/>
            <person name="Rivals E."/>
            <person name="Grigoriev I.V."/>
            <person name="Grimsley N."/>
            <person name="Eyre-Walker A."/>
            <person name="Piganeau G."/>
        </authorList>
    </citation>
    <scope>NUCLEOTIDE SEQUENCE [LARGE SCALE GENOMIC DNA]</scope>
    <source>
        <strain evidence="2">RCC 1115</strain>
    </source>
</reference>
<name>A0A1Y5I8U9_OSTTA</name>
<dbReference type="PANTHER" id="PTHR46546:SF4">
    <property type="entry name" value="SHEWANELLA-LIKE PROTEIN PHOSPHATASE 1"/>
    <property type="match status" value="1"/>
</dbReference>
<dbReference type="GO" id="GO:0016787">
    <property type="term" value="F:hydrolase activity"/>
    <property type="evidence" value="ECO:0007669"/>
    <property type="project" value="InterPro"/>
</dbReference>
<organism evidence="2">
    <name type="scientific">Ostreococcus tauri</name>
    <name type="common">Marine green alga</name>
    <dbReference type="NCBI Taxonomy" id="70448"/>
    <lineage>
        <taxon>Eukaryota</taxon>
        <taxon>Viridiplantae</taxon>
        <taxon>Chlorophyta</taxon>
        <taxon>Mamiellophyceae</taxon>
        <taxon>Mamiellales</taxon>
        <taxon>Bathycoccaceae</taxon>
        <taxon>Ostreococcus</taxon>
    </lineage>
</organism>
<sequence>METPTRGRWWRDASADDDGATTTVIQTGDAVDRGDRSIDCHDALERLKREANASGDEVVTLMGNHELMTLQGDLRFVGGRELMDLGVRALREGGTTGDEDGSGASPRAYAHAGRLAWMRAFARGSARGDEVRSKPVAVTRGEGRCATVFVHAGLTSRHLFGANSVDALNARARELFDVDVVSKSGEDDVTGGDGPLWTREISMGDEELVCKEVEETLARLNVKRMVVGHTPTKSGSIETRCEGMVHMIDVGMSSAYGGVPSVWMCTESEGPMAITNAGERVALE</sequence>
<dbReference type="Pfam" id="PF00149">
    <property type="entry name" value="Metallophos"/>
    <property type="match status" value="1"/>
</dbReference>
<gene>
    <name evidence="2" type="ORF">BE221DRAFT_206635</name>
</gene>
<evidence type="ECO:0000259" key="1">
    <source>
        <dbReference type="Pfam" id="PF00149"/>
    </source>
</evidence>
<dbReference type="InterPro" id="IPR004843">
    <property type="entry name" value="Calcineurin-like_PHP"/>
</dbReference>
<protein>
    <submittedName>
        <fullName evidence="2">Metallo-dependent phosphatase-like protein</fullName>
    </submittedName>
</protein>
<dbReference type="InterPro" id="IPR029052">
    <property type="entry name" value="Metallo-depent_PP-like"/>
</dbReference>
<dbReference type="AlphaFoldDB" id="A0A1Y5I8U9"/>
<dbReference type="eggNOG" id="KOG0374">
    <property type="taxonomic scope" value="Eukaryota"/>
</dbReference>
<dbReference type="EMBL" id="KZ155791">
    <property type="protein sequence ID" value="OUS45117.1"/>
    <property type="molecule type" value="Genomic_DNA"/>
</dbReference>
<dbReference type="Gene3D" id="3.60.21.10">
    <property type="match status" value="1"/>
</dbReference>
<evidence type="ECO:0000313" key="2">
    <source>
        <dbReference type="EMBL" id="OUS45117.1"/>
    </source>
</evidence>
<dbReference type="SUPFAM" id="SSF56300">
    <property type="entry name" value="Metallo-dependent phosphatases"/>
    <property type="match status" value="1"/>
</dbReference>
<dbReference type="Proteomes" id="UP000195557">
    <property type="component" value="Unassembled WGS sequence"/>
</dbReference>
<proteinExistence type="predicted"/>
<feature type="domain" description="Calcineurin-like phosphoesterase" evidence="1">
    <location>
        <begin position="22"/>
        <end position="231"/>
    </location>
</feature>